<dbReference type="GeneID" id="39728646"/>
<reference evidence="2" key="1">
    <citation type="submission" date="2015-04" db="EMBL/GenBank/DDBJ databases">
        <authorList>
            <consortium name="Pathogen Informatics"/>
        </authorList>
    </citation>
    <scope>NUCLEOTIDE SEQUENCE [LARGE SCALE GENOMIC DNA]</scope>
    <source>
        <strain evidence="2">8A</strain>
    </source>
</reference>
<dbReference type="RefSeq" id="XP_028528166.1">
    <property type="nucleotide sequence ID" value="XM_028671522.1"/>
</dbReference>
<accession>A0A1J1GS83</accession>
<protein>
    <submittedName>
        <fullName evidence="2">Uncharacterized protein</fullName>
    </submittedName>
</protein>
<proteinExistence type="predicted"/>
<gene>
    <name evidence="2" type="ORF">PGAL8A_00012400</name>
</gene>
<keyword evidence="3" id="KW-1185">Reference proteome</keyword>
<name>A0A1J1GS83_PLAGA</name>
<dbReference type="AlphaFoldDB" id="A0A1J1GS83"/>
<evidence type="ECO:0000256" key="1">
    <source>
        <dbReference type="SAM" id="MobiDB-lite"/>
    </source>
</evidence>
<sequence length="232" mass="28222">MFRSKAHFLMLANLKYLELQKLLLNRFQIFKNEEIRILKKENMKTILYEWAKFLTEKNQDTNITNIPPEVLKIKKVIEILKDDIDCKWLIDKINIENNNGNNINKVENDELKKIDNLHFDEYPQLFYYEYPQYPYNYYDKKKMTSLYSLIKFPYNDILNISKRVNVDNLKKGNEIQEKEEKEEKKEKKEKEENKINESITKKLNENENFINYSNNNYVYAPSEMETSKENYH</sequence>
<dbReference type="OrthoDB" id="360649at2759"/>
<comment type="caution">
    <text evidence="2">The sequence shown here is derived from an EMBL/GenBank/DDBJ whole genome shotgun (WGS) entry which is preliminary data.</text>
</comment>
<evidence type="ECO:0000313" key="3">
    <source>
        <dbReference type="Proteomes" id="UP000220797"/>
    </source>
</evidence>
<organism evidence="2 3">
    <name type="scientific">Plasmodium gallinaceum</name>
    <dbReference type="NCBI Taxonomy" id="5849"/>
    <lineage>
        <taxon>Eukaryota</taxon>
        <taxon>Sar</taxon>
        <taxon>Alveolata</taxon>
        <taxon>Apicomplexa</taxon>
        <taxon>Aconoidasida</taxon>
        <taxon>Haemosporida</taxon>
        <taxon>Plasmodiidae</taxon>
        <taxon>Plasmodium</taxon>
        <taxon>Plasmodium (Haemamoeba)</taxon>
    </lineage>
</organism>
<dbReference type="Proteomes" id="UP000220797">
    <property type="component" value="Unassembled WGS sequence"/>
</dbReference>
<dbReference type="EMBL" id="CVMV01000033">
    <property type="protein sequence ID" value="CRG95355.1"/>
    <property type="molecule type" value="Genomic_DNA"/>
</dbReference>
<feature type="region of interest" description="Disordered" evidence="1">
    <location>
        <begin position="177"/>
        <end position="199"/>
    </location>
</feature>
<evidence type="ECO:0000313" key="2">
    <source>
        <dbReference type="EMBL" id="CRG95355.1"/>
    </source>
</evidence>
<dbReference type="VEuPathDB" id="PlasmoDB:PGAL8A_00012400"/>
<dbReference type="OMA" id="IKFPYND"/>